<evidence type="ECO:0000313" key="2">
    <source>
        <dbReference type="Proteomes" id="UP000242913"/>
    </source>
</evidence>
<dbReference type="OrthoDB" id="5828333at2759"/>
<dbReference type="Proteomes" id="UP000242913">
    <property type="component" value="Unassembled WGS sequence"/>
</dbReference>
<dbReference type="EMBL" id="KZ270259">
    <property type="protein sequence ID" value="OZC06023.1"/>
    <property type="molecule type" value="Genomic_DNA"/>
</dbReference>
<accession>A0A238BLE1</accession>
<evidence type="ECO:0000313" key="1">
    <source>
        <dbReference type="EMBL" id="OZC06023.1"/>
    </source>
</evidence>
<proteinExistence type="predicted"/>
<sequence length="496" mass="57468">MDVSSSHALTIPVVEQTATSSTCKKSTDKFKRNNYQRRSIWIHAKRIFRKRLLSRIIRNTKTCNMELALNEESTEDSQKINSDDSGRNSEATQRLLAPVLLQVFPYLDIYDRIRLRRVCRLTEEIFHQSMISLPPIKLQGVSLDNIEIWTDHSDLIIQLLVPEYNFEMETIMNDIITIKDWQAELLVERIAKRVDYIEHLWLETPINGELCSALLKGLSRADSLENARWRQLKMDKMTIVGSDDDDCDVISKVINHFSSSIRELCFRHICMDFGLYCDEFWNAIKQCQQLRQFQYQTCHLDSFSHMYLQQALTGKNLTTLELGGIEYLSSSILSKILADAPIRNLAIVCPYIKFHSYLQNGIDKTLKKLETLLIQCTTSFDLDNLTEREYVIQVLQEMPYDGVLRIIHISENNVIQASRIMSYWLEIARETMSSIKLKLSGISQNRIDQAIGRLLRKCNNVFKVAFKGSSLMLTRGKGNVCILDKYMWFGEDDSDD</sequence>
<dbReference type="AlphaFoldDB" id="A0A238BLE1"/>
<reference evidence="1 2" key="1">
    <citation type="submission" date="2015-12" db="EMBL/GenBank/DDBJ databases">
        <title>Draft genome of the nematode, Onchocerca flexuosa.</title>
        <authorList>
            <person name="Mitreva M."/>
        </authorList>
    </citation>
    <scope>NUCLEOTIDE SEQUENCE [LARGE SCALE GENOMIC DNA]</scope>
    <source>
        <strain evidence="1">Red Deer</strain>
    </source>
</reference>
<dbReference type="Gene3D" id="3.80.10.10">
    <property type="entry name" value="Ribonuclease Inhibitor"/>
    <property type="match status" value="1"/>
</dbReference>
<keyword evidence="2" id="KW-1185">Reference proteome</keyword>
<evidence type="ECO:0008006" key="3">
    <source>
        <dbReference type="Google" id="ProtNLM"/>
    </source>
</evidence>
<organism evidence="1 2">
    <name type="scientific">Onchocerca flexuosa</name>
    <dbReference type="NCBI Taxonomy" id="387005"/>
    <lineage>
        <taxon>Eukaryota</taxon>
        <taxon>Metazoa</taxon>
        <taxon>Ecdysozoa</taxon>
        <taxon>Nematoda</taxon>
        <taxon>Chromadorea</taxon>
        <taxon>Rhabditida</taxon>
        <taxon>Spirurina</taxon>
        <taxon>Spiruromorpha</taxon>
        <taxon>Filarioidea</taxon>
        <taxon>Onchocercidae</taxon>
        <taxon>Onchocerca</taxon>
    </lineage>
</organism>
<dbReference type="InterPro" id="IPR032675">
    <property type="entry name" value="LRR_dom_sf"/>
</dbReference>
<dbReference type="SUPFAM" id="SSF52047">
    <property type="entry name" value="RNI-like"/>
    <property type="match status" value="1"/>
</dbReference>
<name>A0A238BLE1_9BILA</name>
<protein>
    <recommendedName>
        <fullName evidence="3">F-box domain-containing protein</fullName>
    </recommendedName>
</protein>
<gene>
    <name evidence="1" type="ORF">X798_06991</name>
</gene>